<keyword evidence="9 11" id="KW-0472">Membrane</keyword>
<sequence>MSGKMYLSFQALSLSVLLALPASVRAVFQDEVGHIDYHHELLGVPQRETTFFHRPRTGEKASLLYTLSDLGVLGAVNPSNGAIVWRQLLAGNITDGGGFLRAPEHETWLVGAHGSSVSSWDALTGRNVWFLNSNGMVKDVEVMEMTERGGKDVLALYQEPGATITRRIHGTEGHVVWEHKDVNKDIPLQVSTSLDKIFVVSLHGSLLSYSLKVIVLDTLTGKKLDEIPLGTKNEVQKPEDVMFVGANSAAPIVAWTDNTMAQLQVNVLGRKTKQEFALPADTTEVEIHAPHTIQSSPHFLVHSRTKSGNKADVFHIDLKNSAITKAYELPMLEGSSAFSTSSTGANVYFTRVTDNEVTITSSTSHGFLGRWSFKPGTKKLNTLHGVSEVIKKAEDSYAVRAAVVTDSDDWIQIVNGEVSWKRLEGLSGAVAATWAEIPESEELARTLEAEAHSNPWSAYVHRVNRHINDLQYLPAYLQSIPKRLISSIVGSESTGPTDEIKRDSFGFNKLVVLATKRGKLYGLNAGNHGQVIWSRKANETPSGRHWDVKAIHADNIKGFVTVRGSEGEFIIVKSDTGKTVESMPSSLFPPVNDAVMVDSDAGPWLLPIERDGKLGDVQLAWAPKQTVVTRTGENEIQGFRYVEKEGLASAVPVWNFSPPAGQHIVNIATRPQHDPVASIGRVLGDRTVKYKYLNPNTIVVAAIDDKTSTLYTYLLDTVSGEILASSCYEGVDPNKDITCTLTENWFLCAFYGQYQLRESQDQKLKGYQVVISDLYESELANDRGPLGDAVNFSSLDPVDMPTGPAFPSVVSKTFILSGPITSLAVTQTRQGIAIRQLLAYMPESHSIIAIPRILLEPRRPVGRDPTPAELEEGLSRYVPAIELDPRMTVSHTRDVLGVREIIAAPAILESTCLVFAYGVDVFGSRIAPSQAFDILGKGFNKVTLLGTVAALFLGVLGLGPMVRKKQINMRWQAPM</sequence>
<feature type="chain" id="PRO_5042867976" description="ER membrane protein complex subunit 1" evidence="12">
    <location>
        <begin position="27"/>
        <end position="975"/>
    </location>
</feature>
<dbReference type="InterPro" id="IPR011047">
    <property type="entry name" value="Quinoprotein_ADH-like_sf"/>
</dbReference>
<proteinExistence type="inferred from homology"/>
<dbReference type="AlphaFoldDB" id="A0AAN7UWT6"/>
<gene>
    <name evidence="15" type="ORF">RRF57_011466</name>
</gene>
<evidence type="ECO:0000256" key="11">
    <source>
        <dbReference type="SAM" id="Phobius"/>
    </source>
</evidence>
<name>A0AAN7UWT6_9PEZI</name>
<evidence type="ECO:0000256" key="12">
    <source>
        <dbReference type="SAM" id="SignalP"/>
    </source>
</evidence>
<dbReference type="PANTHER" id="PTHR21573">
    <property type="entry name" value="ER MEMBRANE PROTEIN COMPLEX SUBUNIT 1"/>
    <property type="match status" value="1"/>
</dbReference>
<comment type="subcellular location">
    <subcellularLocation>
        <location evidence="1">Endoplasmic reticulum membrane</location>
        <topology evidence="1">Single-pass type I membrane protein</topology>
    </subcellularLocation>
</comment>
<dbReference type="InterPro" id="IPR015943">
    <property type="entry name" value="WD40/YVTN_repeat-like_dom_sf"/>
</dbReference>
<feature type="domain" description="EMC1 first beta-propeller" evidence="14">
    <location>
        <begin position="26"/>
        <end position="424"/>
    </location>
</feature>
<dbReference type="InterPro" id="IPR058545">
    <property type="entry name" value="Beta-prop_EMC1_1st"/>
</dbReference>
<evidence type="ECO:0000256" key="5">
    <source>
        <dbReference type="ARBA" id="ARBA00022692"/>
    </source>
</evidence>
<dbReference type="Proteomes" id="UP001305414">
    <property type="component" value="Unassembled WGS sequence"/>
</dbReference>
<evidence type="ECO:0000256" key="1">
    <source>
        <dbReference type="ARBA" id="ARBA00004115"/>
    </source>
</evidence>
<dbReference type="GO" id="GO:0072546">
    <property type="term" value="C:EMC complex"/>
    <property type="evidence" value="ECO:0007669"/>
    <property type="project" value="InterPro"/>
</dbReference>
<comment type="similarity">
    <text evidence="2">Belongs to the EMC1 family.</text>
</comment>
<dbReference type="GO" id="GO:0034975">
    <property type="term" value="P:protein folding in endoplasmic reticulum"/>
    <property type="evidence" value="ECO:0007669"/>
    <property type="project" value="TreeGrafter"/>
</dbReference>
<keyword evidence="16" id="KW-1185">Reference proteome</keyword>
<keyword evidence="10" id="KW-0325">Glycoprotein</keyword>
<feature type="transmembrane region" description="Helical" evidence="11">
    <location>
        <begin position="942"/>
        <end position="962"/>
    </location>
</feature>
<keyword evidence="5 11" id="KW-0812">Transmembrane</keyword>
<evidence type="ECO:0000256" key="9">
    <source>
        <dbReference type="ARBA" id="ARBA00023136"/>
    </source>
</evidence>
<organism evidence="15 16">
    <name type="scientific">Xylaria bambusicola</name>
    <dbReference type="NCBI Taxonomy" id="326684"/>
    <lineage>
        <taxon>Eukaryota</taxon>
        <taxon>Fungi</taxon>
        <taxon>Dikarya</taxon>
        <taxon>Ascomycota</taxon>
        <taxon>Pezizomycotina</taxon>
        <taxon>Sordariomycetes</taxon>
        <taxon>Xylariomycetidae</taxon>
        <taxon>Xylariales</taxon>
        <taxon>Xylariaceae</taxon>
        <taxon>Xylaria</taxon>
    </lineage>
</organism>
<keyword evidence="6 12" id="KW-0732">Signal</keyword>
<comment type="caution">
    <text evidence="15">The sequence shown here is derived from an EMBL/GenBank/DDBJ whole genome shotgun (WGS) entry which is preliminary data.</text>
</comment>
<dbReference type="SUPFAM" id="SSF50998">
    <property type="entry name" value="Quinoprotein alcohol dehydrogenase-like"/>
    <property type="match status" value="1"/>
</dbReference>
<comment type="subunit">
    <text evidence="3">Component of the ER membrane protein complex (EMC).</text>
</comment>
<keyword evidence="8 11" id="KW-1133">Transmembrane helix</keyword>
<dbReference type="Pfam" id="PF07774">
    <property type="entry name" value="EMC1_C"/>
    <property type="match status" value="1"/>
</dbReference>
<dbReference type="Gene3D" id="2.130.10.10">
    <property type="entry name" value="YVTN repeat-like/Quinoprotein amine dehydrogenase"/>
    <property type="match status" value="1"/>
</dbReference>
<evidence type="ECO:0000256" key="2">
    <source>
        <dbReference type="ARBA" id="ARBA00007904"/>
    </source>
</evidence>
<dbReference type="PANTHER" id="PTHR21573:SF0">
    <property type="entry name" value="ER MEMBRANE PROTEIN COMPLEX SUBUNIT 1"/>
    <property type="match status" value="1"/>
</dbReference>
<evidence type="ECO:0000259" key="13">
    <source>
        <dbReference type="Pfam" id="PF07774"/>
    </source>
</evidence>
<dbReference type="InterPro" id="IPR011678">
    <property type="entry name" value="EMC1_C"/>
</dbReference>
<evidence type="ECO:0000256" key="8">
    <source>
        <dbReference type="ARBA" id="ARBA00022989"/>
    </source>
</evidence>
<accession>A0AAN7UWT6</accession>
<reference evidence="15 16" key="1">
    <citation type="submission" date="2023-10" db="EMBL/GenBank/DDBJ databases">
        <title>Draft genome sequence of Xylaria bambusicola isolate GMP-LS, the root and basal stem rot pathogen of sugarcane in Indonesia.</title>
        <authorList>
            <person name="Selvaraj P."/>
            <person name="Muralishankar V."/>
            <person name="Muruganantham S."/>
            <person name="Sp S."/>
            <person name="Haryani S."/>
            <person name="Lau K.J.X."/>
            <person name="Naqvi N.I."/>
        </authorList>
    </citation>
    <scope>NUCLEOTIDE SEQUENCE [LARGE SCALE GENOMIC DNA]</scope>
    <source>
        <strain evidence="15">GMP-LS</strain>
    </source>
</reference>
<evidence type="ECO:0000256" key="7">
    <source>
        <dbReference type="ARBA" id="ARBA00022824"/>
    </source>
</evidence>
<evidence type="ECO:0000313" key="15">
    <source>
        <dbReference type="EMBL" id="KAK5635754.1"/>
    </source>
</evidence>
<evidence type="ECO:0000256" key="3">
    <source>
        <dbReference type="ARBA" id="ARBA00011276"/>
    </source>
</evidence>
<dbReference type="InterPro" id="IPR026895">
    <property type="entry name" value="EMC1"/>
</dbReference>
<evidence type="ECO:0000256" key="6">
    <source>
        <dbReference type="ARBA" id="ARBA00022729"/>
    </source>
</evidence>
<feature type="signal peptide" evidence="12">
    <location>
        <begin position="1"/>
        <end position="26"/>
    </location>
</feature>
<keyword evidence="7" id="KW-0256">Endoplasmic reticulum</keyword>
<evidence type="ECO:0000256" key="10">
    <source>
        <dbReference type="ARBA" id="ARBA00023180"/>
    </source>
</evidence>
<protein>
    <recommendedName>
        <fullName evidence="4">ER membrane protein complex subunit 1</fullName>
    </recommendedName>
</protein>
<evidence type="ECO:0000259" key="14">
    <source>
        <dbReference type="Pfam" id="PF25293"/>
    </source>
</evidence>
<feature type="domain" description="ER membrane protein complex subunit 1 C-terminal" evidence="13">
    <location>
        <begin position="742"/>
        <end position="971"/>
    </location>
</feature>
<evidence type="ECO:0000313" key="16">
    <source>
        <dbReference type="Proteomes" id="UP001305414"/>
    </source>
</evidence>
<evidence type="ECO:0000256" key="4">
    <source>
        <dbReference type="ARBA" id="ARBA00020824"/>
    </source>
</evidence>
<dbReference type="Pfam" id="PF25293">
    <property type="entry name" value="Beta-prop_EMC1_N"/>
    <property type="match status" value="1"/>
</dbReference>
<dbReference type="EMBL" id="JAWHQM010000057">
    <property type="protein sequence ID" value="KAK5635754.1"/>
    <property type="molecule type" value="Genomic_DNA"/>
</dbReference>